<evidence type="ECO:0000313" key="3">
    <source>
        <dbReference type="Proteomes" id="UP000077755"/>
    </source>
</evidence>
<reference evidence="2" key="2">
    <citation type="submission" date="2022-03" db="EMBL/GenBank/DDBJ databases">
        <title>Draft title - Genomic analysis of global carrot germplasm unveils the trajectory of domestication and the origin of high carotenoid orange carrot.</title>
        <authorList>
            <person name="Iorizzo M."/>
            <person name="Ellison S."/>
            <person name="Senalik D."/>
            <person name="Macko-Podgorni A."/>
            <person name="Grzebelus D."/>
            <person name="Bostan H."/>
            <person name="Rolling W."/>
            <person name="Curaba J."/>
            <person name="Simon P."/>
        </authorList>
    </citation>
    <scope>NUCLEOTIDE SEQUENCE</scope>
    <source>
        <tissue evidence="2">Leaf</tissue>
    </source>
</reference>
<protein>
    <submittedName>
        <fullName evidence="2">Uncharacterized protein</fullName>
    </submittedName>
</protein>
<keyword evidence="3" id="KW-1185">Reference proteome</keyword>
<evidence type="ECO:0000313" key="2">
    <source>
        <dbReference type="EMBL" id="WOG96172.1"/>
    </source>
</evidence>
<feature type="compositionally biased region" description="Polar residues" evidence="1">
    <location>
        <begin position="163"/>
        <end position="173"/>
    </location>
</feature>
<organism evidence="2 3">
    <name type="scientific">Daucus carota subsp. sativus</name>
    <name type="common">Carrot</name>
    <dbReference type="NCBI Taxonomy" id="79200"/>
    <lineage>
        <taxon>Eukaryota</taxon>
        <taxon>Viridiplantae</taxon>
        <taxon>Streptophyta</taxon>
        <taxon>Embryophyta</taxon>
        <taxon>Tracheophyta</taxon>
        <taxon>Spermatophyta</taxon>
        <taxon>Magnoliopsida</taxon>
        <taxon>eudicotyledons</taxon>
        <taxon>Gunneridae</taxon>
        <taxon>Pentapetalae</taxon>
        <taxon>asterids</taxon>
        <taxon>campanulids</taxon>
        <taxon>Apiales</taxon>
        <taxon>Apiaceae</taxon>
        <taxon>Apioideae</taxon>
        <taxon>Scandiceae</taxon>
        <taxon>Daucinae</taxon>
        <taxon>Daucus</taxon>
        <taxon>Daucus sect. Daucus</taxon>
    </lineage>
</organism>
<dbReference type="EMBL" id="CP093346">
    <property type="protein sequence ID" value="WOG96172.1"/>
    <property type="molecule type" value="Genomic_DNA"/>
</dbReference>
<sequence>MAHNSQNIYFGSFKVPISATSDTNALQLEYNLHHLNTVQDNIIRGPTFQNPSSNIMFGSFSENYPIPTQIPMDATFSNQFSPQNIAFTSFSAGQQNYMGPFMSAGDFQITPISALQQNNSGGISTLIPNARSDGDLIPPCPQMKQINHSSFNGSPGMGVGINHTGTSSNGTHNANKKPIGRSRKRSRSAAMAIGSSSNSRPNKRIRFRFSLWKNEEHEIMKQEIPKFFPTSILDTCKKIAVMLPEKSIRDVSMYIRSLVTKGIVEDIWDWEDASPRTDLRDYQFYLPDDPDDPDLVNIRKTFNARAGENSMG</sequence>
<reference evidence="2" key="1">
    <citation type="journal article" date="2016" name="Nat. Genet.">
        <title>A high-quality carrot genome assembly provides new insights into carotenoid accumulation and asterid genome evolution.</title>
        <authorList>
            <person name="Iorizzo M."/>
            <person name="Ellison S."/>
            <person name="Senalik D."/>
            <person name="Zeng P."/>
            <person name="Satapoomin P."/>
            <person name="Huang J."/>
            <person name="Bowman M."/>
            <person name="Iovene M."/>
            <person name="Sanseverino W."/>
            <person name="Cavagnaro P."/>
            <person name="Yildiz M."/>
            <person name="Macko-Podgorni A."/>
            <person name="Moranska E."/>
            <person name="Grzebelus E."/>
            <person name="Grzebelus D."/>
            <person name="Ashrafi H."/>
            <person name="Zheng Z."/>
            <person name="Cheng S."/>
            <person name="Spooner D."/>
            <person name="Van Deynze A."/>
            <person name="Simon P."/>
        </authorList>
    </citation>
    <scope>NUCLEOTIDE SEQUENCE</scope>
    <source>
        <tissue evidence="2">Leaf</tissue>
    </source>
</reference>
<feature type="compositionally biased region" description="Basic residues" evidence="1">
    <location>
        <begin position="174"/>
        <end position="187"/>
    </location>
</feature>
<dbReference type="Proteomes" id="UP000077755">
    <property type="component" value="Chromosome 4"/>
</dbReference>
<dbReference type="AlphaFoldDB" id="A0AAF0WU68"/>
<accession>A0AAF0WU68</accession>
<feature type="region of interest" description="Disordered" evidence="1">
    <location>
        <begin position="156"/>
        <end position="199"/>
    </location>
</feature>
<name>A0AAF0WU68_DAUCS</name>
<gene>
    <name evidence="2" type="ORF">DCAR_0415503</name>
</gene>
<evidence type="ECO:0000256" key="1">
    <source>
        <dbReference type="SAM" id="MobiDB-lite"/>
    </source>
</evidence>
<proteinExistence type="predicted"/>